<dbReference type="Gene3D" id="3.40.50.620">
    <property type="entry name" value="HUPs"/>
    <property type="match status" value="1"/>
</dbReference>
<dbReference type="EC" id="6.3.5.2" evidence="9"/>
<feature type="domain" description="GMPS ATP-PPase" evidence="11">
    <location>
        <begin position="195"/>
        <end position="390"/>
    </location>
</feature>
<dbReference type="InterPro" id="IPR004739">
    <property type="entry name" value="GMP_synth_GATase"/>
</dbReference>
<dbReference type="GO" id="GO:0005829">
    <property type="term" value="C:cytosol"/>
    <property type="evidence" value="ECO:0007669"/>
    <property type="project" value="TreeGrafter"/>
</dbReference>
<comment type="caution">
    <text evidence="12">The sequence shown here is derived from an EMBL/GenBank/DDBJ whole genome shotgun (WGS) entry which is preliminary data.</text>
</comment>
<dbReference type="GO" id="GO:0005524">
    <property type="term" value="F:ATP binding"/>
    <property type="evidence" value="ECO:0007669"/>
    <property type="project" value="UniProtKB-UniRule"/>
</dbReference>
<dbReference type="InterPro" id="IPR017926">
    <property type="entry name" value="GATASE"/>
</dbReference>
<dbReference type="CDD" id="cd01997">
    <property type="entry name" value="GMP_synthase_C"/>
    <property type="match status" value="1"/>
</dbReference>
<keyword evidence="6 9" id="KW-0658">Purine biosynthesis</keyword>
<evidence type="ECO:0000256" key="9">
    <source>
        <dbReference type="HAMAP-Rule" id="MF_00344"/>
    </source>
</evidence>
<dbReference type="UniPathway" id="UPA00189">
    <property type="reaction ID" value="UER00296"/>
</dbReference>
<evidence type="ECO:0000313" key="12">
    <source>
        <dbReference type="EMBL" id="PXA04707.1"/>
    </source>
</evidence>
<evidence type="ECO:0000256" key="5">
    <source>
        <dbReference type="ARBA" id="ARBA00022749"/>
    </source>
</evidence>
<dbReference type="GO" id="GO:0003921">
    <property type="term" value="F:GMP synthase activity"/>
    <property type="evidence" value="ECO:0007669"/>
    <property type="project" value="InterPro"/>
</dbReference>
<evidence type="ECO:0000256" key="3">
    <source>
        <dbReference type="ARBA" id="ARBA00022598"/>
    </source>
</evidence>
<comment type="subunit">
    <text evidence="9">Homodimer.</text>
</comment>
<dbReference type="Pfam" id="PF02540">
    <property type="entry name" value="NAD_synthase"/>
    <property type="match status" value="1"/>
</dbReference>
<dbReference type="Pfam" id="PF00958">
    <property type="entry name" value="GMP_synt_C"/>
    <property type="match status" value="1"/>
</dbReference>
<evidence type="ECO:0000256" key="4">
    <source>
        <dbReference type="ARBA" id="ARBA00022741"/>
    </source>
</evidence>
<dbReference type="PANTHER" id="PTHR11922">
    <property type="entry name" value="GMP SYNTHASE-RELATED"/>
    <property type="match status" value="1"/>
</dbReference>
<dbReference type="FunFam" id="3.40.50.880:FF:000001">
    <property type="entry name" value="GMP synthase [glutamine-hydrolyzing]"/>
    <property type="match status" value="1"/>
</dbReference>
<dbReference type="SUPFAM" id="SSF52317">
    <property type="entry name" value="Class I glutamine amidotransferase-like"/>
    <property type="match status" value="1"/>
</dbReference>
<dbReference type="PRINTS" id="PR00097">
    <property type="entry name" value="ANTSNTHASEII"/>
</dbReference>
<dbReference type="NCBIfam" id="TIGR00888">
    <property type="entry name" value="guaA_Nterm"/>
    <property type="match status" value="1"/>
</dbReference>
<dbReference type="InterPro" id="IPR014729">
    <property type="entry name" value="Rossmann-like_a/b/a_fold"/>
</dbReference>
<dbReference type="InterPro" id="IPR022310">
    <property type="entry name" value="NAD/GMP_synthase"/>
</dbReference>
<evidence type="ECO:0000259" key="11">
    <source>
        <dbReference type="PROSITE" id="PS51553"/>
    </source>
</evidence>
<comment type="function">
    <text evidence="1 9">Catalyzes the synthesis of GMP from XMP.</text>
</comment>
<dbReference type="FunFam" id="3.30.300.10:FF:000002">
    <property type="entry name" value="GMP synthase [glutamine-hydrolyzing]"/>
    <property type="match status" value="1"/>
</dbReference>
<evidence type="ECO:0000256" key="2">
    <source>
        <dbReference type="ARBA" id="ARBA00005153"/>
    </source>
</evidence>
<feature type="active site" evidence="9">
    <location>
        <position position="170"/>
    </location>
</feature>
<comment type="catalytic activity">
    <reaction evidence="9">
        <text>XMP + L-glutamine + ATP + H2O = GMP + L-glutamate + AMP + diphosphate + 2 H(+)</text>
        <dbReference type="Rhea" id="RHEA:11680"/>
        <dbReference type="ChEBI" id="CHEBI:15377"/>
        <dbReference type="ChEBI" id="CHEBI:15378"/>
        <dbReference type="ChEBI" id="CHEBI:29985"/>
        <dbReference type="ChEBI" id="CHEBI:30616"/>
        <dbReference type="ChEBI" id="CHEBI:33019"/>
        <dbReference type="ChEBI" id="CHEBI:57464"/>
        <dbReference type="ChEBI" id="CHEBI:58115"/>
        <dbReference type="ChEBI" id="CHEBI:58359"/>
        <dbReference type="ChEBI" id="CHEBI:456215"/>
        <dbReference type="EC" id="6.3.5.2"/>
    </reaction>
</comment>
<sequence length="515" mass="57535">MPDTIAVLDFGSQYTQVIARRIREAHVLSRIYPYNTKASVLKKDGVKGIILSGGPSSVLLKGSPRPDKKVFEMGVPVLGICYGEQLMAHMLGGRVGKSEQREFGHGTLKVAKKGKLFAGLPKNLRVWNSHGDRLDKLPKGFEAIASTENSPYATIQDAKRDFYGMQFHPEVAHSEMGMEVLNNFLVKICKCKREWSMANYIEESVRQIRETVGDKRVILGLSGGVDSSVAAALIHKAIGKQLTCVFVDNGLLRLHEREQVEKLYGDHFDLDLRVAKKANLFLGRLKGVSDPEKKRKIIGNTFVEVFDEEVNKLKKRGNYAFLAQGTLYPDVIESVAIDGNPAALIKSHHNVGGLPKKMKLDLLEPLRALFKDEVRELGSELGLPKEVVWRQPFPGPGLGVRVMGPIRKKDLDVLRRADAILHEEMMAADLYYKVWQSFCVFLPVKTVGVMGDERTYENVVALRIVESVDAMTADWARVPYEVLRTISSRIINEVTGCNRVVLDISSKPPSTIEWE</sequence>
<dbReference type="AlphaFoldDB" id="A0A317ZKJ7"/>
<dbReference type="Gene3D" id="3.30.300.10">
    <property type="match status" value="1"/>
</dbReference>
<organism evidence="12 13">
    <name type="scientific">Coraliomargarita sinensis</name>
    <dbReference type="NCBI Taxonomy" id="2174842"/>
    <lineage>
        <taxon>Bacteria</taxon>
        <taxon>Pseudomonadati</taxon>
        <taxon>Verrucomicrobiota</taxon>
        <taxon>Opitutia</taxon>
        <taxon>Puniceicoccales</taxon>
        <taxon>Coraliomargaritaceae</taxon>
        <taxon>Coraliomargarita</taxon>
    </lineage>
</organism>
<dbReference type="InterPro" id="IPR029062">
    <property type="entry name" value="Class_I_gatase-like"/>
</dbReference>
<keyword evidence="13" id="KW-1185">Reference proteome</keyword>
<evidence type="ECO:0000256" key="6">
    <source>
        <dbReference type="ARBA" id="ARBA00022755"/>
    </source>
</evidence>
<dbReference type="FunCoup" id="A0A317ZKJ7">
    <property type="interactions" value="503"/>
</dbReference>
<keyword evidence="8 9" id="KW-0315">Glutamine amidotransferase</keyword>
<dbReference type="InterPro" id="IPR022955">
    <property type="entry name" value="GMP_synthase"/>
</dbReference>
<evidence type="ECO:0000256" key="7">
    <source>
        <dbReference type="ARBA" id="ARBA00022840"/>
    </source>
</evidence>
<proteinExistence type="inferred from homology"/>
<dbReference type="OrthoDB" id="9802219at2"/>
<dbReference type="RefSeq" id="WP_110130513.1">
    <property type="nucleotide sequence ID" value="NZ_QHJQ01000003.1"/>
</dbReference>
<keyword evidence="5 9" id="KW-0332">GMP biosynthesis</keyword>
<feature type="binding site" evidence="10">
    <location>
        <begin position="222"/>
        <end position="228"/>
    </location>
    <ligand>
        <name>ATP</name>
        <dbReference type="ChEBI" id="CHEBI:30616"/>
    </ligand>
</feature>
<dbReference type="InterPro" id="IPR025777">
    <property type="entry name" value="GMPS_ATP_PPase_dom"/>
</dbReference>
<dbReference type="Proteomes" id="UP000247099">
    <property type="component" value="Unassembled WGS sequence"/>
</dbReference>
<dbReference type="NCBIfam" id="NF000848">
    <property type="entry name" value="PRK00074.1"/>
    <property type="match status" value="1"/>
</dbReference>
<dbReference type="InParanoid" id="A0A317ZKJ7"/>
<dbReference type="EMBL" id="QHJQ01000003">
    <property type="protein sequence ID" value="PXA04707.1"/>
    <property type="molecule type" value="Genomic_DNA"/>
</dbReference>
<dbReference type="PROSITE" id="PS51553">
    <property type="entry name" value="GMPS_ATP_PPASE"/>
    <property type="match status" value="1"/>
</dbReference>
<dbReference type="PRINTS" id="PR00099">
    <property type="entry name" value="CPSGATASE"/>
</dbReference>
<keyword evidence="7 9" id="KW-0067">ATP-binding</keyword>
<reference evidence="12 13" key="1">
    <citation type="submission" date="2018-05" db="EMBL/GenBank/DDBJ databases">
        <title>Coraliomargarita sinensis sp. nov., isolated from a marine solar saltern.</title>
        <authorList>
            <person name="Zhou L.Y."/>
        </authorList>
    </citation>
    <scope>NUCLEOTIDE SEQUENCE [LARGE SCALE GENOMIC DNA]</scope>
    <source>
        <strain evidence="12 13">WN38</strain>
    </source>
</reference>
<keyword evidence="4 9" id="KW-0547">Nucleotide-binding</keyword>
<dbReference type="PANTHER" id="PTHR11922:SF2">
    <property type="entry name" value="GMP SYNTHASE [GLUTAMINE-HYDROLYZING]"/>
    <property type="match status" value="1"/>
</dbReference>
<dbReference type="SUPFAM" id="SSF54810">
    <property type="entry name" value="GMP synthetase C-terminal dimerisation domain"/>
    <property type="match status" value="1"/>
</dbReference>
<accession>A0A317ZKJ7</accession>
<dbReference type="FunFam" id="3.40.50.620:FF:000001">
    <property type="entry name" value="GMP synthase [glutamine-hydrolyzing]"/>
    <property type="match status" value="1"/>
</dbReference>
<keyword evidence="3 9" id="KW-0436">Ligase</keyword>
<evidence type="ECO:0000256" key="1">
    <source>
        <dbReference type="ARBA" id="ARBA00002332"/>
    </source>
</evidence>
<gene>
    <name evidence="9" type="primary">guaA</name>
    <name evidence="12" type="ORF">DDZ13_05925</name>
</gene>
<dbReference type="Pfam" id="PF00117">
    <property type="entry name" value="GATase"/>
    <property type="match status" value="1"/>
</dbReference>
<name>A0A317ZKJ7_9BACT</name>
<dbReference type="PROSITE" id="PS51273">
    <property type="entry name" value="GATASE_TYPE_1"/>
    <property type="match status" value="1"/>
</dbReference>
<dbReference type="Gene3D" id="3.40.50.880">
    <property type="match status" value="1"/>
</dbReference>
<dbReference type="InterPro" id="IPR001674">
    <property type="entry name" value="GMP_synth_C"/>
</dbReference>
<dbReference type="PRINTS" id="PR00096">
    <property type="entry name" value="GATASE"/>
</dbReference>
<evidence type="ECO:0000256" key="10">
    <source>
        <dbReference type="PROSITE-ProRule" id="PRU00886"/>
    </source>
</evidence>
<comment type="pathway">
    <text evidence="2 9">Purine metabolism; GMP biosynthesis; GMP from XMP (L-Gln route): step 1/1.</text>
</comment>
<dbReference type="CDD" id="cd01742">
    <property type="entry name" value="GATase1_GMP_Synthase"/>
    <property type="match status" value="1"/>
</dbReference>
<dbReference type="SUPFAM" id="SSF52402">
    <property type="entry name" value="Adenine nucleotide alpha hydrolases-like"/>
    <property type="match status" value="1"/>
</dbReference>
<feature type="active site" evidence="9">
    <location>
        <position position="168"/>
    </location>
</feature>
<feature type="active site" description="Nucleophile" evidence="9">
    <location>
        <position position="81"/>
    </location>
</feature>
<dbReference type="NCBIfam" id="TIGR00884">
    <property type="entry name" value="guaA_Cterm"/>
    <property type="match status" value="1"/>
</dbReference>
<evidence type="ECO:0000313" key="13">
    <source>
        <dbReference type="Proteomes" id="UP000247099"/>
    </source>
</evidence>
<protein>
    <recommendedName>
        <fullName evidence="9">GMP synthase [glutamine-hydrolyzing]</fullName>
        <ecNumber evidence="9">6.3.5.2</ecNumber>
    </recommendedName>
    <alternativeName>
        <fullName evidence="9">GMP synthetase</fullName>
    </alternativeName>
    <alternativeName>
        <fullName evidence="9">Glutamine amidotransferase</fullName>
    </alternativeName>
</protein>
<evidence type="ECO:0000256" key="8">
    <source>
        <dbReference type="ARBA" id="ARBA00022962"/>
    </source>
</evidence>
<dbReference type="HAMAP" id="MF_00344">
    <property type="entry name" value="GMP_synthase"/>
    <property type="match status" value="1"/>
</dbReference>